<organism evidence="1 2">
    <name type="scientific">Paenibacillus prosopidis</name>
    <dbReference type="NCBI Taxonomy" id="630520"/>
    <lineage>
        <taxon>Bacteria</taxon>
        <taxon>Bacillati</taxon>
        <taxon>Bacillota</taxon>
        <taxon>Bacilli</taxon>
        <taxon>Bacillales</taxon>
        <taxon>Paenibacillaceae</taxon>
        <taxon>Paenibacillus</taxon>
    </lineage>
</organism>
<protein>
    <submittedName>
        <fullName evidence="1">Uncharacterized protein</fullName>
    </submittedName>
</protein>
<dbReference type="AlphaFoldDB" id="A0A368W8K3"/>
<evidence type="ECO:0000313" key="1">
    <source>
        <dbReference type="EMBL" id="RCW52071.1"/>
    </source>
</evidence>
<name>A0A368W8K3_9BACL</name>
<gene>
    <name evidence="1" type="ORF">DFP97_101417</name>
</gene>
<dbReference type="Proteomes" id="UP000252415">
    <property type="component" value="Unassembled WGS sequence"/>
</dbReference>
<reference evidence="1 2" key="1">
    <citation type="submission" date="2018-07" db="EMBL/GenBank/DDBJ databases">
        <title>Genomic Encyclopedia of Type Strains, Phase III (KMG-III): the genomes of soil and plant-associated and newly described type strains.</title>
        <authorList>
            <person name="Whitman W."/>
        </authorList>
    </citation>
    <scope>NUCLEOTIDE SEQUENCE [LARGE SCALE GENOMIC DNA]</scope>
    <source>
        <strain evidence="1 2">CECT 7506</strain>
    </source>
</reference>
<comment type="caution">
    <text evidence="1">The sequence shown here is derived from an EMBL/GenBank/DDBJ whole genome shotgun (WGS) entry which is preliminary data.</text>
</comment>
<dbReference type="RefSeq" id="WP_114378287.1">
    <property type="nucleotide sequence ID" value="NZ_QPJD01000001.1"/>
</dbReference>
<keyword evidence="2" id="KW-1185">Reference proteome</keyword>
<evidence type="ECO:0000313" key="2">
    <source>
        <dbReference type="Proteomes" id="UP000252415"/>
    </source>
</evidence>
<dbReference type="EMBL" id="QPJD01000001">
    <property type="protein sequence ID" value="RCW52071.1"/>
    <property type="molecule type" value="Genomic_DNA"/>
</dbReference>
<accession>A0A368W8K3</accession>
<sequence length="82" mass="9114">MGGKAKSNHPDYLTRIDAARAISFEMTNDPDPEHEKVHIAYRRIGTAITEGTLIAHPVAGGRTKQFYKPDLHSFAKETFGCE</sequence>
<proteinExistence type="predicted"/>